<name>A0A5N5K7A4_9ROSI</name>
<reference evidence="3" key="1">
    <citation type="journal article" date="2019" name="Gigascience">
        <title>De novo genome assembly of the endangered Acer yangbiense, a plant species with extremely small populations endemic to Yunnan Province, China.</title>
        <authorList>
            <person name="Yang J."/>
            <person name="Wariss H.M."/>
            <person name="Tao L."/>
            <person name="Zhang R."/>
            <person name="Yun Q."/>
            <person name="Hollingsworth P."/>
            <person name="Dao Z."/>
            <person name="Luo G."/>
            <person name="Guo H."/>
            <person name="Ma Y."/>
            <person name="Sun W."/>
        </authorList>
    </citation>
    <scope>NUCLEOTIDE SEQUENCE [LARGE SCALE GENOMIC DNA]</scope>
    <source>
        <strain evidence="3">cv. br00</strain>
    </source>
</reference>
<dbReference type="Proteomes" id="UP000326939">
    <property type="component" value="Chromosome 14"/>
</dbReference>
<feature type="compositionally biased region" description="Pro residues" evidence="1">
    <location>
        <begin position="10"/>
        <end position="43"/>
    </location>
</feature>
<gene>
    <name evidence="2" type="ORF">DKX38_021248</name>
</gene>
<comment type="caution">
    <text evidence="2">The sequence shown here is derived from an EMBL/GenBank/DDBJ whole genome shotgun (WGS) entry which is preliminary data.</text>
</comment>
<feature type="region of interest" description="Disordered" evidence="1">
    <location>
        <begin position="1"/>
        <end position="50"/>
    </location>
</feature>
<dbReference type="EMBL" id="VDCV01000014">
    <property type="protein sequence ID" value="KAB5527401.1"/>
    <property type="molecule type" value="Genomic_DNA"/>
</dbReference>
<dbReference type="AlphaFoldDB" id="A0A5N5K7A4"/>
<dbReference type="PRINTS" id="PR01217">
    <property type="entry name" value="PRICHEXTENSN"/>
</dbReference>
<evidence type="ECO:0000313" key="3">
    <source>
        <dbReference type="Proteomes" id="UP000326939"/>
    </source>
</evidence>
<accession>A0A5N5K7A4</accession>
<evidence type="ECO:0000313" key="2">
    <source>
        <dbReference type="EMBL" id="KAB5527401.1"/>
    </source>
</evidence>
<evidence type="ECO:0000256" key="1">
    <source>
        <dbReference type="SAM" id="MobiDB-lite"/>
    </source>
</evidence>
<proteinExistence type="predicted"/>
<sequence length="167" mass="17596">MCSGCDNPCQPLPSPPPPPPPVSFCPPQPPPAVVSASPPPPSVPSSGTYYYSPPPPNSVPTYAYSPPPPYSVPTYAYSSPPPPAGVGGFYPPPNYAGGDVGGGLQSNFAPLEVRPCALFDWQPEALAPGRYVYGYALARASILFIKELLEREMSLVNESKIAFRGMS</sequence>
<protein>
    <submittedName>
        <fullName evidence="2">Uncharacterized protein</fullName>
    </submittedName>
</protein>
<organism evidence="2 3">
    <name type="scientific">Salix brachista</name>
    <dbReference type="NCBI Taxonomy" id="2182728"/>
    <lineage>
        <taxon>Eukaryota</taxon>
        <taxon>Viridiplantae</taxon>
        <taxon>Streptophyta</taxon>
        <taxon>Embryophyta</taxon>
        <taxon>Tracheophyta</taxon>
        <taxon>Spermatophyta</taxon>
        <taxon>Magnoliopsida</taxon>
        <taxon>eudicotyledons</taxon>
        <taxon>Gunneridae</taxon>
        <taxon>Pentapetalae</taxon>
        <taxon>rosids</taxon>
        <taxon>fabids</taxon>
        <taxon>Malpighiales</taxon>
        <taxon>Salicaceae</taxon>
        <taxon>Saliceae</taxon>
        <taxon>Salix</taxon>
    </lineage>
</organism>
<keyword evidence="3" id="KW-1185">Reference proteome</keyword>